<proteinExistence type="predicted"/>
<evidence type="ECO:0000313" key="2">
    <source>
        <dbReference type="Proteomes" id="UP000054560"/>
    </source>
</evidence>
<organism evidence="1 2">
    <name type="scientific">Sphaeroforma arctica JP610</name>
    <dbReference type="NCBI Taxonomy" id="667725"/>
    <lineage>
        <taxon>Eukaryota</taxon>
        <taxon>Ichthyosporea</taxon>
        <taxon>Ichthyophonida</taxon>
        <taxon>Sphaeroforma</taxon>
    </lineage>
</organism>
<dbReference type="Proteomes" id="UP000054560">
    <property type="component" value="Unassembled WGS sequence"/>
</dbReference>
<gene>
    <name evidence="1" type="ORF">SARC_13966</name>
</gene>
<dbReference type="RefSeq" id="XP_014147378.1">
    <property type="nucleotide sequence ID" value="XM_014291903.1"/>
</dbReference>
<reference evidence="1 2" key="1">
    <citation type="submission" date="2011-02" db="EMBL/GenBank/DDBJ databases">
        <title>The Genome Sequence of Sphaeroforma arctica JP610.</title>
        <authorList>
            <consortium name="The Broad Institute Genome Sequencing Platform"/>
            <person name="Russ C."/>
            <person name="Cuomo C."/>
            <person name="Young S.K."/>
            <person name="Zeng Q."/>
            <person name="Gargeya S."/>
            <person name="Alvarado L."/>
            <person name="Berlin A."/>
            <person name="Chapman S.B."/>
            <person name="Chen Z."/>
            <person name="Freedman E."/>
            <person name="Gellesch M."/>
            <person name="Goldberg J."/>
            <person name="Griggs A."/>
            <person name="Gujja S."/>
            <person name="Heilman E."/>
            <person name="Heiman D."/>
            <person name="Howarth C."/>
            <person name="Mehta T."/>
            <person name="Neiman D."/>
            <person name="Pearson M."/>
            <person name="Roberts A."/>
            <person name="Saif S."/>
            <person name="Shea T."/>
            <person name="Shenoy N."/>
            <person name="Sisk P."/>
            <person name="Stolte C."/>
            <person name="Sykes S."/>
            <person name="White J."/>
            <person name="Yandava C."/>
            <person name="Burger G."/>
            <person name="Gray M.W."/>
            <person name="Holland P.W.H."/>
            <person name="King N."/>
            <person name="Lang F.B.F."/>
            <person name="Roger A.J."/>
            <person name="Ruiz-Trillo I."/>
            <person name="Haas B."/>
            <person name="Nusbaum C."/>
            <person name="Birren B."/>
        </authorList>
    </citation>
    <scope>NUCLEOTIDE SEQUENCE [LARGE SCALE GENOMIC DNA]</scope>
    <source>
        <strain evidence="1 2">JP610</strain>
    </source>
</reference>
<dbReference type="EMBL" id="KQ245568">
    <property type="protein sequence ID" value="KNC73476.1"/>
    <property type="molecule type" value="Genomic_DNA"/>
</dbReference>
<dbReference type="AlphaFoldDB" id="A0A0L0FAB9"/>
<sequence>KFGGGKHEFVSDWNPVRLEVHNSRDWIDKDVHYNATRNADLDVILQQFFTEETSSIFHQSVPSELVSTEWSMVYALINSKTIKMVLVNPTAQLKVLAEAIASDQQFKLMYFKEYMANIFKRILAKCWTGLLEDNASMVGIEDWCLTGTMEVATVLARVKQANEASAVTTQKRLNT</sequence>
<evidence type="ECO:0000313" key="1">
    <source>
        <dbReference type="EMBL" id="KNC73476.1"/>
    </source>
</evidence>
<accession>A0A0L0FAB9</accession>
<dbReference type="GeneID" id="25914470"/>
<name>A0A0L0FAB9_9EUKA</name>
<protein>
    <submittedName>
        <fullName evidence="1">Uncharacterized protein</fullName>
    </submittedName>
</protein>
<feature type="non-terminal residue" evidence="1">
    <location>
        <position position="1"/>
    </location>
</feature>
<keyword evidence="2" id="KW-1185">Reference proteome</keyword>